<feature type="domain" description="LTD" evidence="1">
    <location>
        <begin position="24"/>
        <end position="128"/>
    </location>
</feature>
<reference evidence="2 3" key="2">
    <citation type="journal article" date="2013" name="J. Biotechnol.">
        <title>Complete genome sequence of the kirromycin producer Streptomyces collinus Tu 365 consisting of a linear chromosome and two linear plasmids.</title>
        <authorList>
            <person name="Ruckert C."/>
            <person name="Szczepanowski R."/>
            <person name="Albersmeier A."/>
            <person name="Goesmann A."/>
            <person name="Iftime D."/>
            <person name="Musiol E.M."/>
            <person name="Blin K."/>
            <person name="Wohlleben W."/>
            <person name="Puhler A."/>
            <person name="Kalinowski J."/>
            <person name="Weber T."/>
        </authorList>
    </citation>
    <scope>NUCLEOTIDE SEQUENCE [LARGE SCALE GENOMIC DNA]</scope>
    <source>
        <strain evidence="3">DSM 40733 / Tue 365</strain>
    </source>
</reference>
<proteinExistence type="predicted"/>
<dbReference type="Pfam" id="PF00932">
    <property type="entry name" value="LTD"/>
    <property type="match status" value="1"/>
</dbReference>
<gene>
    <name evidence="2" type="ORF">B446_23420</name>
</gene>
<keyword evidence="3" id="KW-1185">Reference proteome</keyword>
<dbReference type="Gene3D" id="2.60.40.1260">
    <property type="entry name" value="Lamin Tail domain"/>
    <property type="match status" value="1"/>
</dbReference>
<dbReference type="EMBL" id="CP006259">
    <property type="protein sequence ID" value="AGS71496.1"/>
    <property type="molecule type" value="Genomic_DNA"/>
</dbReference>
<dbReference type="HOGENOM" id="CLU_116745_0_0_11"/>
<dbReference type="Proteomes" id="UP000015423">
    <property type="component" value="Chromosome"/>
</dbReference>
<dbReference type="PATRIC" id="fig|1214242.5.peg.4796"/>
<organism evidence="2 3">
    <name type="scientific">Streptomyces collinus (strain DSM 40733 / Tue 365)</name>
    <dbReference type="NCBI Taxonomy" id="1214242"/>
    <lineage>
        <taxon>Bacteria</taxon>
        <taxon>Bacillati</taxon>
        <taxon>Actinomycetota</taxon>
        <taxon>Actinomycetes</taxon>
        <taxon>Kitasatosporales</taxon>
        <taxon>Streptomycetaceae</taxon>
        <taxon>Streptomyces</taxon>
    </lineage>
</organism>
<dbReference type="InterPro" id="IPR036415">
    <property type="entry name" value="Lamin_tail_dom_sf"/>
</dbReference>
<dbReference type="STRING" id="1214242.B446_23420"/>
<dbReference type="KEGG" id="sci:B446_23420"/>
<dbReference type="AlphaFoldDB" id="S5V0H3"/>
<dbReference type="SUPFAM" id="SSF74853">
    <property type="entry name" value="Lamin A/C globular tail domain"/>
    <property type="match status" value="1"/>
</dbReference>
<evidence type="ECO:0000313" key="3">
    <source>
        <dbReference type="Proteomes" id="UP000015423"/>
    </source>
</evidence>
<name>S5V0H3_STRC3</name>
<evidence type="ECO:0000313" key="2">
    <source>
        <dbReference type="EMBL" id="AGS71496.1"/>
    </source>
</evidence>
<protein>
    <recommendedName>
        <fullName evidence="1">LTD domain-containing protein</fullName>
    </recommendedName>
</protein>
<reference evidence="3" key="1">
    <citation type="submission" date="2012-10" db="EMBL/GenBank/DDBJ databases">
        <title>The complete genome sequence of Streptomyces collinus Tu 365.</title>
        <authorList>
            <person name="Ruckert C."/>
            <person name="Szczepanowski R."/>
            <person name="Goesmann A."/>
            <person name="Pross E.K."/>
            <person name="Musiol E.M."/>
            <person name="Blin K."/>
            <person name="Wohlleben W."/>
            <person name="Puhler A."/>
            <person name="Weber T."/>
            <person name="Kalinowski J."/>
        </authorList>
    </citation>
    <scope>NUCLEOTIDE SEQUENCE [LARGE SCALE GENOMIC DNA]</scope>
    <source>
        <strain evidence="3">DSM 40733 / Tue 365</strain>
    </source>
</reference>
<dbReference type="InterPro" id="IPR001322">
    <property type="entry name" value="Lamin_tail_dom"/>
</dbReference>
<accession>S5V0H3</accession>
<dbReference type="PROSITE" id="PS51841">
    <property type="entry name" value="LTD"/>
    <property type="match status" value="1"/>
</dbReference>
<dbReference type="eggNOG" id="COG2333">
    <property type="taxonomic scope" value="Bacteria"/>
</dbReference>
<sequence length="144" mass="16465">MALPASAADHGHDGWHHHTRVAIGGVQHPASSRYDRNLNQEWVEVTNASRRSVNLDGWTLSDEDGHTYTFHHYRLDGRATVRVHTGFGRDSRTDLFQDRRRSVWDTRSDTATLRNDDGRFVDSVSWGYDHRGHRDGGGWGGRHH</sequence>
<evidence type="ECO:0000259" key="1">
    <source>
        <dbReference type="PROSITE" id="PS51841"/>
    </source>
</evidence>